<evidence type="ECO:0000256" key="1">
    <source>
        <dbReference type="SAM" id="SignalP"/>
    </source>
</evidence>
<gene>
    <name evidence="2" type="ORF">D9757_004100</name>
</gene>
<protein>
    <submittedName>
        <fullName evidence="2">Uncharacterized protein</fullName>
    </submittedName>
</protein>
<name>A0A8H5HUA5_9AGAR</name>
<evidence type="ECO:0000313" key="3">
    <source>
        <dbReference type="Proteomes" id="UP000518752"/>
    </source>
</evidence>
<keyword evidence="3" id="KW-1185">Reference proteome</keyword>
<dbReference type="Proteomes" id="UP000518752">
    <property type="component" value="Unassembled WGS sequence"/>
</dbReference>
<dbReference type="PANTHER" id="PTHR40616:SF1">
    <property type="entry name" value="LINALOOL DEHYDRATASE_ISOMERASE DOMAIN-CONTAINING PROTEIN"/>
    <property type="match status" value="1"/>
</dbReference>
<dbReference type="OrthoDB" id="2580323at2759"/>
<dbReference type="AlphaFoldDB" id="A0A8H5HUA5"/>
<evidence type="ECO:0000313" key="2">
    <source>
        <dbReference type="EMBL" id="KAF5389578.1"/>
    </source>
</evidence>
<dbReference type="EMBL" id="JAACJN010000021">
    <property type="protein sequence ID" value="KAF5389578.1"/>
    <property type="molecule type" value="Genomic_DNA"/>
</dbReference>
<feature type="chain" id="PRO_5034644053" evidence="1">
    <location>
        <begin position="22"/>
        <end position="566"/>
    </location>
</feature>
<organism evidence="2 3">
    <name type="scientific">Collybiopsis confluens</name>
    <dbReference type="NCBI Taxonomy" id="2823264"/>
    <lineage>
        <taxon>Eukaryota</taxon>
        <taxon>Fungi</taxon>
        <taxon>Dikarya</taxon>
        <taxon>Basidiomycota</taxon>
        <taxon>Agaricomycotina</taxon>
        <taxon>Agaricomycetes</taxon>
        <taxon>Agaricomycetidae</taxon>
        <taxon>Agaricales</taxon>
        <taxon>Marasmiineae</taxon>
        <taxon>Omphalotaceae</taxon>
        <taxon>Collybiopsis</taxon>
    </lineage>
</organism>
<accession>A0A8H5HUA5</accession>
<proteinExistence type="predicted"/>
<feature type="signal peptide" evidence="1">
    <location>
        <begin position="1"/>
        <end position="21"/>
    </location>
</feature>
<comment type="caution">
    <text evidence="2">The sequence shown here is derived from an EMBL/GenBank/DDBJ whole genome shotgun (WGS) entry which is preliminary data.</text>
</comment>
<dbReference type="PANTHER" id="PTHR40616">
    <property type="entry name" value="LINALOOL DEHYDRATASE_ISOMERASE DOMAIN-CONTAINING PROTEIN"/>
    <property type="match status" value="1"/>
</dbReference>
<sequence length="566" mass="62549">MVLPTVVTLLYIILSFSVTSAWFDERARPPSFLDSVSLTQRDLFDYGMTGLDINWGGPGTFIFGSARYSAWYAVGLLARNTNEDVKNANELLHDVETEFDTESCYIEFLIKLFTDPSKIWFGTFKDAPDSPDPGDTWTPEIYSSYDPNQGLFVGTSFIIILEEFAELLDPSIKDLVKESLYNATVGDGYRNGGINGDNLYPVYSNPWFMRIMAATYAGNLMKDTNMSFWGDEWAREGIAAFDVYTTLPEYNCGTYNGVVLYALALWGYMPQNSTIVTRAADLISKIWIDLAQYYNPTLGSLGPPWDRAYGYDMRNYFGILGVQITGLIGGIANKTAPLPVPLVGSLHYGDAAIIPLLPIISKFHDPYVPKSVISQLKVLEEGQHFFAQAVSPPFDNVLYPRNYTSWKEPGLSVGGIEVDNQLVGGAAINPSVYVPASIMWRTPLGETAWINHYPTSSVISAIASSNSLAVSYPPSRAFTSNNTFSSTMSFLFSGHKHLTLHDDFLKSGSAELPGLKLNVSGSLVGQKSTLRYIPDSIDGLSFYNLTYFIPQNFTEIPSVTLSFAKA</sequence>
<keyword evidence="1" id="KW-0732">Signal</keyword>
<reference evidence="2 3" key="1">
    <citation type="journal article" date="2020" name="ISME J.">
        <title>Uncovering the hidden diversity of litter-decomposition mechanisms in mushroom-forming fungi.</title>
        <authorList>
            <person name="Floudas D."/>
            <person name="Bentzer J."/>
            <person name="Ahren D."/>
            <person name="Johansson T."/>
            <person name="Persson P."/>
            <person name="Tunlid A."/>
        </authorList>
    </citation>
    <scope>NUCLEOTIDE SEQUENCE [LARGE SCALE GENOMIC DNA]</scope>
    <source>
        <strain evidence="2 3">CBS 406.79</strain>
    </source>
</reference>